<dbReference type="Proteomes" id="UP001169760">
    <property type="component" value="Unassembled WGS sequence"/>
</dbReference>
<dbReference type="InterPro" id="IPR051685">
    <property type="entry name" value="Ycf3/AcsC/BcsC/TPR_MFPF"/>
</dbReference>
<evidence type="ECO:0000256" key="4">
    <source>
        <dbReference type="SAM" id="SignalP"/>
    </source>
</evidence>
<proteinExistence type="predicted"/>
<feature type="signal peptide" evidence="4">
    <location>
        <begin position="1"/>
        <end position="24"/>
    </location>
</feature>
<evidence type="ECO:0000256" key="3">
    <source>
        <dbReference type="PROSITE-ProRule" id="PRU00339"/>
    </source>
</evidence>
<dbReference type="RefSeq" id="WP_303493237.1">
    <property type="nucleotide sequence ID" value="NZ_JAUOPB010000010.1"/>
</dbReference>
<keyword evidence="2 3" id="KW-0802">TPR repeat</keyword>
<dbReference type="InterPro" id="IPR019734">
    <property type="entry name" value="TPR_rpt"/>
</dbReference>
<dbReference type="Gene3D" id="1.25.40.10">
    <property type="entry name" value="Tetratricopeptide repeat domain"/>
    <property type="match status" value="1"/>
</dbReference>
<dbReference type="PROSITE" id="PS50293">
    <property type="entry name" value="TPR_REGION"/>
    <property type="match status" value="1"/>
</dbReference>
<feature type="repeat" description="TPR" evidence="3">
    <location>
        <begin position="134"/>
        <end position="167"/>
    </location>
</feature>
<dbReference type="PANTHER" id="PTHR44943:SF8">
    <property type="entry name" value="TPR REPEAT-CONTAINING PROTEIN MJ0263"/>
    <property type="match status" value="1"/>
</dbReference>
<name>A0AAW7XB12_9GAMM</name>
<protein>
    <submittedName>
        <fullName evidence="5">Tetratricopeptide repeat protein</fullName>
    </submittedName>
</protein>
<evidence type="ECO:0000256" key="2">
    <source>
        <dbReference type="ARBA" id="ARBA00022803"/>
    </source>
</evidence>
<dbReference type="AlphaFoldDB" id="A0AAW7XB12"/>
<evidence type="ECO:0000313" key="5">
    <source>
        <dbReference type="EMBL" id="MDO6423627.1"/>
    </source>
</evidence>
<evidence type="ECO:0000256" key="1">
    <source>
        <dbReference type="ARBA" id="ARBA00022737"/>
    </source>
</evidence>
<organism evidence="5 6">
    <name type="scientific">Saccharophagus degradans</name>
    <dbReference type="NCBI Taxonomy" id="86304"/>
    <lineage>
        <taxon>Bacteria</taxon>
        <taxon>Pseudomonadati</taxon>
        <taxon>Pseudomonadota</taxon>
        <taxon>Gammaproteobacteria</taxon>
        <taxon>Cellvibrionales</taxon>
        <taxon>Cellvibrionaceae</taxon>
        <taxon>Saccharophagus</taxon>
    </lineage>
</organism>
<dbReference type="EMBL" id="JAUOPB010000010">
    <property type="protein sequence ID" value="MDO6423627.1"/>
    <property type="molecule type" value="Genomic_DNA"/>
</dbReference>
<accession>A0AAW7XB12</accession>
<comment type="caution">
    <text evidence="5">The sequence shown here is derived from an EMBL/GenBank/DDBJ whole genome shotgun (WGS) entry which is preliminary data.</text>
</comment>
<dbReference type="Pfam" id="PF13414">
    <property type="entry name" value="TPR_11"/>
    <property type="match status" value="1"/>
</dbReference>
<keyword evidence="4" id="KW-0732">Signal</keyword>
<sequence length="222" mass="24491">MLCSNGQLKRALTLCCALALLVVAGCTSSPSKKAEAEQAATAEGEETPFVLIPSPYQPKGSAPSQAKKEFAAAQAAMKEKQWQQAESILLLMTETYPELSGPYVNLGIVYLQTKRYDEAVKALEFAIATNPTNMDAYSQLGLAYREQGLFEQADMAYQSALEVWPHHADSLKNSAILYDLYLGKLPEALERYKLLAQIQGEPTRELKGWIIDLERRIANGDD</sequence>
<feature type="repeat" description="TPR" evidence="3">
    <location>
        <begin position="100"/>
        <end position="133"/>
    </location>
</feature>
<gene>
    <name evidence="5" type="ORF">Q4521_14185</name>
</gene>
<dbReference type="PANTHER" id="PTHR44943">
    <property type="entry name" value="CELLULOSE SYNTHASE OPERON PROTEIN C"/>
    <property type="match status" value="1"/>
</dbReference>
<dbReference type="SUPFAM" id="SSF48452">
    <property type="entry name" value="TPR-like"/>
    <property type="match status" value="1"/>
</dbReference>
<dbReference type="InterPro" id="IPR011990">
    <property type="entry name" value="TPR-like_helical_dom_sf"/>
</dbReference>
<keyword evidence="1" id="KW-0677">Repeat</keyword>
<evidence type="ECO:0000313" key="6">
    <source>
        <dbReference type="Proteomes" id="UP001169760"/>
    </source>
</evidence>
<feature type="chain" id="PRO_5043499439" evidence="4">
    <location>
        <begin position="25"/>
        <end position="222"/>
    </location>
</feature>
<dbReference type="PROSITE" id="PS50005">
    <property type="entry name" value="TPR"/>
    <property type="match status" value="2"/>
</dbReference>
<reference evidence="5" key="1">
    <citation type="submission" date="2023-07" db="EMBL/GenBank/DDBJ databases">
        <title>Genome content predicts the carbon catabolic preferences of heterotrophic bacteria.</title>
        <authorList>
            <person name="Gralka M."/>
        </authorList>
    </citation>
    <scope>NUCLEOTIDE SEQUENCE</scope>
    <source>
        <strain evidence="5">I3M17_2</strain>
    </source>
</reference>
<dbReference type="SMART" id="SM00028">
    <property type="entry name" value="TPR"/>
    <property type="match status" value="2"/>
</dbReference>